<organism evidence="1 2">
    <name type="scientific">Alicyclobacillus dauci</name>
    <dbReference type="NCBI Taxonomy" id="1475485"/>
    <lineage>
        <taxon>Bacteria</taxon>
        <taxon>Bacillati</taxon>
        <taxon>Bacillota</taxon>
        <taxon>Bacilli</taxon>
        <taxon>Bacillales</taxon>
        <taxon>Alicyclobacillaceae</taxon>
        <taxon>Alicyclobacillus</taxon>
    </lineage>
</organism>
<dbReference type="EMBL" id="CP104064">
    <property type="protein sequence ID" value="WAH35973.1"/>
    <property type="molecule type" value="Genomic_DNA"/>
</dbReference>
<keyword evidence="2" id="KW-1185">Reference proteome</keyword>
<reference evidence="1" key="1">
    <citation type="submission" date="2022-08" db="EMBL/GenBank/DDBJ databases">
        <title>Alicyclobacillus dauci DSM2870, complete genome.</title>
        <authorList>
            <person name="Wang Q."/>
            <person name="Cai R."/>
            <person name="Wang Z."/>
        </authorList>
    </citation>
    <scope>NUCLEOTIDE SEQUENCE</scope>
    <source>
        <strain evidence="1">DSM 28700</strain>
    </source>
</reference>
<dbReference type="RefSeq" id="WP_268043267.1">
    <property type="nucleotide sequence ID" value="NZ_CP104064.1"/>
</dbReference>
<gene>
    <name evidence="1" type="ORF">NZD86_17140</name>
</gene>
<protein>
    <submittedName>
        <fullName evidence="1">Uncharacterized protein</fullName>
    </submittedName>
</protein>
<dbReference type="Proteomes" id="UP001164803">
    <property type="component" value="Chromosome"/>
</dbReference>
<accession>A0ABY6Z0C3</accession>
<sequence>MNLGTLIREGKLQQEEREYLLTLSADEFAEQLKSVPEDLLKRAYAVMVGQVFIDIRAFGMPRVPLMDDIDSIRDIADFLHDLPYFLYNFDNFSHRMFWGDGPNKEVNRYLRRLFICELEVNHAQF</sequence>
<name>A0ABY6Z0C3_9BACL</name>
<evidence type="ECO:0000313" key="1">
    <source>
        <dbReference type="EMBL" id="WAH35973.1"/>
    </source>
</evidence>
<proteinExistence type="predicted"/>
<evidence type="ECO:0000313" key="2">
    <source>
        <dbReference type="Proteomes" id="UP001164803"/>
    </source>
</evidence>